<organism evidence="2 3">
    <name type="scientific">Cordylochernes scorpioides</name>
    <dbReference type="NCBI Taxonomy" id="51811"/>
    <lineage>
        <taxon>Eukaryota</taxon>
        <taxon>Metazoa</taxon>
        <taxon>Ecdysozoa</taxon>
        <taxon>Arthropoda</taxon>
        <taxon>Chelicerata</taxon>
        <taxon>Arachnida</taxon>
        <taxon>Pseudoscorpiones</taxon>
        <taxon>Cheliferoidea</taxon>
        <taxon>Chernetidae</taxon>
        <taxon>Cordylochernes</taxon>
    </lineage>
</organism>
<sequence length="194" mass="21833">MWCRYATGPEVTAHSVLIHEYYSREANNPIHLTVDTSLAEKQMKYRAYTSSPIGVPGMNQGNMFSPCKVEVVSHDAEQVGTKVCQETKFSSYKGVKCSPDLDNIYDATKKTQEMLGATISYIDDILMGKIAPDNHIGRQLMDLVQSVPQMDPDDFHNMFNSNMNDLLMVIYLGQLARSNLTLHERLSGHLLDRS</sequence>
<dbReference type="Gene3D" id="3.40.140.10">
    <property type="entry name" value="Cytidine Deaminase, domain 2"/>
    <property type="match status" value="1"/>
</dbReference>
<name>A0ABY6LJF6_9ARAC</name>
<gene>
    <name evidence="2" type="ORF">LAZ67_20000906</name>
</gene>
<feature type="domain" description="EIF3F/CSN6-like C-terminal" evidence="1">
    <location>
        <begin position="75"/>
        <end position="186"/>
    </location>
</feature>
<dbReference type="PANTHER" id="PTHR10540">
    <property type="entry name" value="EUKARYOTIC TRANSLATION INITIATION FACTOR 3 SUBUNIT F-RELATED"/>
    <property type="match status" value="1"/>
</dbReference>
<evidence type="ECO:0000313" key="2">
    <source>
        <dbReference type="EMBL" id="UYV81356.1"/>
    </source>
</evidence>
<dbReference type="Proteomes" id="UP001235939">
    <property type="component" value="Chromosome 20"/>
</dbReference>
<proteinExistence type="predicted"/>
<protein>
    <submittedName>
        <fullName evidence="2">EIF3F</fullName>
    </submittedName>
</protein>
<reference evidence="2 3" key="1">
    <citation type="submission" date="2022-01" db="EMBL/GenBank/DDBJ databases">
        <title>A chromosomal length assembly of Cordylochernes scorpioides.</title>
        <authorList>
            <person name="Zeh D."/>
            <person name="Zeh J."/>
        </authorList>
    </citation>
    <scope>NUCLEOTIDE SEQUENCE [LARGE SCALE GENOMIC DNA]</scope>
    <source>
        <strain evidence="2">IN4F17</strain>
        <tissue evidence="2">Whole Body</tissue>
    </source>
</reference>
<dbReference type="EMBL" id="CP092882">
    <property type="protein sequence ID" value="UYV81356.1"/>
    <property type="molecule type" value="Genomic_DNA"/>
</dbReference>
<dbReference type="PANTHER" id="PTHR10540:SF6">
    <property type="entry name" value="EUKARYOTIC TRANSLATION INITIATION FACTOR 3 SUBUNIT F"/>
    <property type="match status" value="1"/>
</dbReference>
<accession>A0ABY6LJF6</accession>
<dbReference type="InterPro" id="IPR024969">
    <property type="entry name" value="EIF3F/CSN6-like_C"/>
</dbReference>
<keyword evidence="3" id="KW-1185">Reference proteome</keyword>
<evidence type="ECO:0000259" key="1">
    <source>
        <dbReference type="Pfam" id="PF13012"/>
    </source>
</evidence>
<evidence type="ECO:0000313" key="3">
    <source>
        <dbReference type="Proteomes" id="UP001235939"/>
    </source>
</evidence>
<dbReference type="Pfam" id="PF13012">
    <property type="entry name" value="MitMem_reg"/>
    <property type="match status" value="1"/>
</dbReference>